<dbReference type="SMART" id="SM00347">
    <property type="entry name" value="HTH_MARR"/>
    <property type="match status" value="1"/>
</dbReference>
<dbReference type="SUPFAM" id="SSF46785">
    <property type="entry name" value="Winged helix' DNA-binding domain"/>
    <property type="match status" value="1"/>
</dbReference>
<dbReference type="AlphaFoldDB" id="A0A7W8EE22"/>
<dbReference type="RefSeq" id="WP_184957882.1">
    <property type="nucleotide sequence ID" value="NZ_JACHIN010000001.1"/>
</dbReference>
<dbReference type="GO" id="GO:0003700">
    <property type="term" value="F:DNA-binding transcription factor activity"/>
    <property type="evidence" value="ECO:0007669"/>
    <property type="project" value="InterPro"/>
</dbReference>
<keyword evidence="2 5" id="KW-0238">DNA-binding</keyword>
<feature type="domain" description="HTH marR-type" evidence="4">
    <location>
        <begin position="1"/>
        <end position="130"/>
    </location>
</feature>
<comment type="caution">
    <text evidence="5">The sequence shown here is derived from an EMBL/GenBank/DDBJ whole genome shotgun (WGS) entry which is preliminary data.</text>
</comment>
<name>A0A7W8EE22_9ACTN</name>
<protein>
    <submittedName>
        <fullName evidence="5">DNA-binding MarR family transcriptional regulator</fullName>
    </submittedName>
</protein>
<evidence type="ECO:0000256" key="1">
    <source>
        <dbReference type="ARBA" id="ARBA00023015"/>
    </source>
</evidence>
<dbReference type="InterPro" id="IPR000835">
    <property type="entry name" value="HTH_MarR-typ"/>
</dbReference>
<evidence type="ECO:0000313" key="6">
    <source>
        <dbReference type="Proteomes" id="UP000568380"/>
    </source>
</evidence>
<evidence type="ECO:0000256" key="2">
    <source>
        <dbReference type="ARBA" id="ARBA00023125"/>
    </source>
</evidence>
<evidence type="ECO:0000313" key="5">
    <source>
        <dbReference type="EMBL" id="MBB5074907.1"/>
    </source>
</evidence>
<dbReference type="PANTHER" id="PTHR33164:SF99">
    <property type="entry name" value="MARR FAMILY REGULATORY PROTEIN"/>
    <property type="match status" value="1"/>
</dbReference>
<keyword evidence="3" id="KW-0804">Transcription</keyword>
<dbReference type="InterPro" id="IPR036388">
    <property type="entry name" value="WH-like_DNA-bd_sf"/>
</dbReference>
<evidence type="ECO:0000259" key="4">
    <source>
        <dbReference type="PROSITE" id="PS50995"/>
    </source>
</evidence>
<dbReference type="Proteomes" id="UP000568380">
    <property type="component" value="Unassembled WGS sequence"/>
</dbReference>
<dbReference type="PROSITE" id="PS50995">
    <property type="entry name" value="HTH_MARR_2"/>
    <property type="match status" value="1"/>
</dbReference>
<dbReference type="GO" id="GO:0003677">
    <property type="term" value="F:DNA binding"/>
    <property type="evidence" value="ECO:0007669"/>
    <property type="project" value="UniProtKB-KW"/>
</dbReference>
<dbReference type="Gene3D" id="1.10.10.10">
    <property type="entry name" value="Winged helix-like DNA-binding domain superfamily/Winged helix DNA-binding domain"/>
    <property type="match status" value="1"/>
</dbReference>
<dbReference type="InterPro" id="IPR039422">
    <property type="entry name" value="MarR/SlyA-like"/>
</dbReference>
<evidence type="ECO:0000256" key="3">
    <source>
        <dbReference type="ARBA" id="ARBA00023163"/>
    </source>
</evidence>
<organism evidence="5 6">
    <name type="scientific">Nonomuraea endophytica</name>
    <dbReference type="NCBI Taxonomy" id="714136"/>
    <lineage>
        <taxon>Bacteria</taxon>
        <taxon>Bacillati</taxon>
        <taxon>Actinomycetota</taxon>
        <taxon>Actinomycetes</taxon>
        <taxon>Streptosporangiales</taxon>
        <taxon>Streptosporangiaceae</taxon>
        <taxon>Nonomuraea</taxon>
    </lineage>
</organism>
<dbReference type="Pfam" id="PF12802">
    <property type="entry name" value="MarR_2"/>
    <property type="match status" value="1"/>
</dbReference>
<dbReference type="InterPro" id="IPR036390">
    <property type="entry name" value="WH_DNA-bd_sf"/>
</dbReference>
<dbReference type="EMBL" id="JACHIN010000001">
    <property type="protein sequence ID" value="MBB5074907.1"/>
    <property type="molecule type" value="Genomic_DNA"/>
</dbReference>
<keyword evidence="1" id="KW-0805">Transcription regulation</keyword>
<keyword evidence="6" id="KW-1185">Reference proteome</keyword>
<reference evidence="5 6" key="1">
    <citation type="submission" date="2020-08" db="EMBL/GenBank/DDBJ databases">
        <title>Genomic Encyclopedia of Type Strains, Phase IV (KMG-IV): sequencing the most valuable type-strain genomes for metagenomic binning, comparative biology and taxonomic classification.</title>
        <authorList>
            <person name="Goeker M."/>
        </authorList>
    </citation>
    <scope>NUCLEOTIDE SEQUENCE [LARGE SCALE GENOMIC DNA]</scope>
    <source>
        <strain evidence="5 6">DSM 45385</strain>
    </source>
</reference>
<proteinExistence type="predicted"/>
<accession>A0A7W8EE22</accession>
<dbReference type="GO" id="GO:0006950">
    <property type="term" value="P:response to stress"/>
    <property type="evidence" value="ECO:0007669"/>
    <property type="project" value="TreeGrafter"/>
</dbReference>
<dbReference type="PANTHER" id="PTHR33164">
    <property type="entry name" value="TRANSCRIPTIONAL REGULATOR, MARR FAMILY"/>
    <property type="match status" value="1"/>
</dbReference>
<dbReference type="InterPro" id="IPR023187">
    <property type="entry name" value="Tscrpt_reg_MarR-type_CS"/>
</dbReference>
<sequence>MDEEFVVGTWHYVLAKHAKAMCSLERELGEKHDLGASEFEVLDRMIRHDDKLRVQALCGEVHLSQSALSRVIARLEKADLVTRLVCDVDRRGVFVMITDEGRRRYAEALPTHRAVLLEIFSDAPVPVPVS</sequence>
<gene>
    <name evidence="5" type="ORF">HNR40_000353</name>
</gene>
<dbReference type="PROSITE" id="PS01117">
    <property type="entry name" value="HTH_MARR_1"/>
    <property type="match status" value="1"/>
</dbReference>